<reference evidence="2 3" key="1">
    <citation type="journal article" date="2019" name="Extremophiles">
        <title>Biogeography of thermophiles and predominance of Thermus scotoductus in domestic water heaters.</title>
        <authorList>
            <person name="Wilpiszeski R.L."/>
            <person name="Zhang Z."/>
            <person name="House C.H."/>
        </authorList>
    </citation>
    <scope>NUCLEOTIDE SEQUENCE [LARGE SCALE GENOMIC DNA]</scope>
    <source>
        <strain evidence="2 3">34_S34</strain>
    </source>
</reference>
<evidence type="ECO:0000313" key="3">
    <source>
        <dbReference type="Proteomes" id="UP000286734"/>
    </source>
</evidence>
<gene>
    <name evidence="2" type="ORF">CSW47_11030</name>
</gene>
<dbReference type="Proteomes" id="UP000286734">
    <property type="component" value="Unassembled WGS sequence"/>
</dbReference>
<feature type="non-terminal residue" evidence="2">
    <location>
        <position position="92"/>
    </location>
</feature>
<evidence type="ECO:0000259" key="1">
    <source>
        <dbReference type="Pfam" id="PF14657"/>
    </source>
</evidence>
<dbReference type="EMBL" id="PELP01000356">
    <property type="protein sequence ID" value="RTH02298.1"/>
    <property type="molecule type" value="Genomic_DNA"/>
</dbReference>
<dbReference type="InterPro" id="IPR028259">
    <property type="entry name" value="AP2-like_int_N"/>
</dbReference>
<dbReference type="Pfam" id="PF14657">
    <property type="entry name" value="Arm-DNA-bind_4"/>
    <property type="match status" value="1"/>
</dbReference>
<dbReference type="RefSeq" id="WP_172959954.1">
    <property type="nucleotide sequence ID" value="NZ_PELP01000356.1"/>
</dbReference>
<evidence type="ECO:0000313" key="2">
    <source>
        <dbReference type="EMBL" id="RTH02298.1"/>
    </source>
</evidence>
<accession>A0A430R4H8</accession>
<name>A0A430R4H8_THESC</name>
<organism evidence="2 3">
    <name type="scientific">Thermus scotoductus</name>
    <dbReference type="NCBI Taxonomy" id="37636"/>
    <lineage>
        <taxon>Bacteria</taxon>
        <taxon>Thermotogati</taxon>
        <taxon>Deinococcota</taxon>
        <taxon>Deinococci</taxon>
        <taxon>Thermales</taxon>
        <taxon>Thermaceae</taxon>
        <taxon>Thermus</taxon>
    </lineage>
</organism>
<sequence length="92" mass="10636">MARRSTKGTGTVFFHKGRKRWVAQITVGHDPATGKPRKLTRSFPTKKEAEAWRAEMALKHFRGLLAPPESITLRDWAERWLQGKAREVRPRT</sequence>
<protein>
    <submittedName>
        <fullName evidence="2">Site-specific integrase</fullName>
    </submittedName>
</protein>
<dbReference type="AlphaFoldDB" id="A0A430R4H8"/>
<proteinExistence type="predicted"/>
<feature type="domain" description="AP2-like integrase N-terminal" evidence="1">
    <location>
        <begin position="20"/>
        <end position="57"/>
    </location>
</feature>
<comment type="caution">
    <text evidence="2">The sequence shown here is derived from an EMBL/GenBank/DDBJ whole genome shotgun (WGS) entry which is preliminary data.</text>
</comment>